<dbReference type="AlphaFoldDB" id="A0A6N2MIK2"/>
<name>A0A6N2MIK2_SALVM</name>
<reference evidence="1" key="1">
    <citation type="submission" date="2019-03" db="EMBL/GenBank/DDBJ databases">
        <authorList>
            <person name="Mank J."/>
            <person name="Almeida P."/>
        </authorList>
    </citation>
    <scope>NUCLEOTIDE SEQUENCE</scope>
    <source>
        <strain evidence="1">78183</strain>
    </source>
</reference>
<gene>
    <name evidence="1" type="ORF">SVIM_LOCUS375872</name>
</gene>
<organism evidence="1">
    <name type="scientific">Salix viminalis</name>
    <name type="common">Common osier</name>
    <name type="synonym">Basket willow</name>
    <dbReference type="NCBI Taxonomy" id="40686"/>
    <lineage>
        <taxon>Eukaryota</taxon>
        <taxon>Viridiplantae</taxon>
        <taxon>Streptophyta</taxon>
        <taxon>Embryophyta</taxon>
        <taxon>Tracheophyta</taxon>
        <taxon>Spermatophyta</taxon>
        <taxon>Magnoliopsida</taxon>
        <taxon>eudicotyledons</taxon>
        <taxon>Gunneridae</taxon>
        <taxon>Pentapetalae</taxon>
        <taxon>rosids</taxon>
        <taxon>fabids</taxon>
        <taxon>Malpighiales</taxon>
        <taxon>Salicaceae</taxon>
        <taxon>Saliceae</taxon>
        <taxon>Salix</taxon>
    </lineage>
</organism>
<dbReference type="EMBL" id="CAADRP010001823">
    <property type="protein sequence ID" value="VFU54007.1"/>
    <property type="molecule type" value="Genomic_DNA"/>
</dbReference>
<proteinExistence type="predicted"/>
<sequence>MRRGEFLLLLSYNQEGVDPDDIYSQVPYEKGFQFLWRFERQFLLELNERRGTMSHLFITPPTNLEGA</sequence>
<accession>A0A6N2MIK2</accession>
<protein>
    <submittedName>
        <fullName evidence="1">Uncharacterized protein</fullName>
    </submittedName>
</protein>
<evidence type="ECO:0000313" key="1">
    <source>
        <dbReference type="EMBL" id="VFU54007.1"/>
    </source>
</evidence>